<name>A0ABS8Z3A5_9PSEU</name>
<organism evidence="1 2">
    <name type="scientific">Kibdelosporangium philippinense</name>
    <dbReference type="NCBI Taxonomy" id="211113"/>
    <lineage>
        <taxon>Bacteria</taxon>
        <taxon>Bacillati</taxon>
        <taxon>Actinomycetota</taxon>
        <taxon>Actinomycetes</taxon>
        <taxon>Pseudonocardiales</taxon>
        <taxon>Pseudonocardiaceae</taxon>
        <taxon>Kibdelosporangium</taxon>
    </lineage>
</organism>
<dbReference type="Proteomes" id="UP001521150">
    <property type="component" value="Unassembled WGS sequence"/>
</dbReference>
<proteinExistence type="predicted"/>
<reference evidence="1 2" key="1">
    <citation type="submission" date="2021-12" db="EMBL/GenBank/DDBJ databases">
        <title>Genome sequence of Kibdelosporangium philippinense ATCC 49844.</title>
        <authorList>
            <person name="Fedorov E.A."/>
            <person name="Omeragic M."/>
            <person name="Shalygina K.F."/>
            <person name="Maclea K.S."/>
        </authorList>
    </citation>
    <scope>NUCLEOTIDE SEQUENCE [LARGE SCALE GENOMIC DNA]</scope>
    <source>
        <strain evidence="1 2">ATCC 49844</strain>
    </source>
</reference>
<comment type="caution">
    <text evidence="1">The sequence shown here is derived from an EMBL/GenBank/DDBJ whole genome shotgun (WGS) entry which is preliminary data.</text>
</comment>
<sequence length="140" mass="16115">MGEVSEERRLTVLVLRGQVRVMSALTWQRHCDRTYRITLGGPDGPVTASGNDLFEALQQVRLQLEPRGWSIAVHGARNDTYPTGMMRDMNGAQRVYVLRLGRHVHRAHLVFIFHEAAVESLGTVEEQKAYYRDWRLSLKR</sequence>
<accession>A0ABS8Z3A5</accession>
<evidence type="ECO:0000313" key="1">
    <source>
        <dbReference type="EMBL" id="MCE7002416.1"/>
    </source>
</evidence>
<evidence type="ECO:0000313" key="2">
    <source>
        <dbReference type="Proteomes" id="UP001521150"/>
    </source>
</evidence>
<dbReference type="RefSeq" id="WP_233723525.1">
    <property type="nucleotide sequence ID" value="NZ_JAJVCN010000001.1"/>
</dbReference>
<gene>
    <name evidence="1" type="ORF">LWC34_06155</name>
</gene>
<dbReference type="EMBL" id="JAJVCN010000001">
    <property type="protein sequence ID" value="MCE7002416.1"/>
    <property type="molecule type" value="Genomic_DNA"/>
</dbReference>
<protein>
    <submittedName>
        <fullName evidence="1">Uncharacterized protein</fullName>
    </submittedName>
</protein>
<keyword evidence="2" id="KW-1185">Reference proteome</keyword>